<dbReference type="AlphaFoldDB" id="A0A9N8E203"/>
<accession>A0A9N8E203</accession>
<evidence type="ECO:0008006" key="3">
    <source>
        <dbReference type="Google" id="ProtNLM"/>
    </source>
</evidence>
<name>A0A9N8E203_9STRA</name>
<keyword evidence="2" id="KW-1185">Reference proteome</keyword>
<comment type="caution">
    <text evidence="1">The sequence shown here is derived from an EMBL/GenBank/DDBJ whole genome shotgun (WGS) entry which is preliminary data.</text>
</comment>
<reference evidence="1" key="1">
    <citation type="submission" date="2020-06" db="EMBL/GenBank/DDBJ databases">
        <authorList>
            <consortium name="Plant Systems Biology data submission"/>
        </authorList>
    </citation>
    <scope>NUCLEOTIDE SEQUENCE</scope>
    <source>
        <strain evidence="1">D6</strain>
    </source>
</reference>
<gene>
    <name evidence="1" type="ORF">SEMRO_567_G168040.1</name>
</gene>
<protein>
    <recommendedName>
        <fullName evidence="3">Cadherin domain-containing protein</fullName>
    </recommendedName>
</protein>
<proteinExistence type="predicted"/>
<sequence>MNMEERVYSVRVTATDDAGLVGVDTCHIVVGAENDNALAAPQRDLKAKKSVRGAADKHLDDVIANSDSAKAYELTVKCLAFDSM</sequence>
<dbReference type="EMBL" id="CAICTM010000566">
    <property type="protein sequence ID" value="CAB9513033.1"/>
    <property type="molecule type" value="Genomic_DNA"/>
</dbReference>
<organism evidence="1 2">
    <name type="scientific">Seminavis robusta</name>
    <dbReference type="NCBI Taxonomy" id="568900"/>
    <lineage>
        <taxon>Eukaryota</taxon>
        <taxon>Sar</taxon>
        <taxon>Stramenopiles</taxon>
        <taxon>Ochrophyta</taxon>
        <taxon>Bacillariophyta</taxon>
        <taxon>Bacillariophyceae</taxon>
        <taxon>Bacillariophycidae</taxon>
        <taxon>Naviculales</taxon>
        <taxon>Naviculaceae</taxon>
        <taxon>Seminavis</taxon>
    </lineage>
</organism>
<evidence type="ECO:0000313" key="2">
    <source>
        <dbReference type="Proteomes" id="UP001153069"/>
    </source>
</evidence>
<dbReference type="Proteomes" id="UP001153069">
    <property type="component" value="Unassembled WGS sequence"/>
</dbReference>
<evidence type="ECO:0000313" key="1">
    <source>
        <dbReference type="EMBL" id="CAB9513033.1"/>
    </source>
</evidence>